<evidence type="ECO:0000313" key="1">
    <source>
        <dbReference type="EMBL" id="GJD65466.1"/>
    </source>
</evidence>
<protein>
    <submittedName>
        <fullName evidence="1">Uncharacterized protein</fullName>
    </submittedName>
</protein>
<organism evidence="1 2">
    <name type="scientific">Methylobacterium frigidaeris</name>
    <dbReference type="NCBI Taxonomy" id="2038277"/>
    <lineage>
        <taxon>Bacteria</taxon>
        <taxon>Pseudomonadati</taxon>
        <taxon>Pseudomonadota</taxon>
        <taxon>Alphaproteobacteria</taxon>
        <taxon>Hyphomicrobiales</taxon>
        <taxon>Methylobacteriaceae</taxon>
        <taxon>Methylobacterium</taxon>
    </lineage>
</organism>
<dbReference type="AlphaFoldDB" id="A0AA37HH55"/>
<sequence length="47" mass="5094">MASSPSIASTRSIASAQASSKPGLFAKMMRLWAEHNRRVAEFGVLPF</sequence>
<dbReference type="EMBL" id="BPQJ01000040">
    <property type="protein sequence ID" value="GJD65466.1"/>
    <property type="molecule type" value="Genomic_DNA"/>
</dbReference>
<reference evidence="1" key="1">
    <citation type="journal article" date="2016" name="Front. Microbiol.">
        <title>Genome Sequence of the Piezophilic, Mesophilic Sulfate-Reducing Bacterium Desulfovibrio indicus J2T.</title>
        <authorList>
            <person name="Cao J."/>
            <person name="Maignien L."/>
            <person name="Shao Z."/>
            <person name="Alain K."/>
            <person name="Jebbar M."/>
        </authorList>
    </citation>
    <scope>NUCLEOTIDE SEQUENCE</scope>
    <source>
        <strain evidence="1">JCM 32048</strain>
    </source>
</reference>
<dbReference type="Proteomes" id="UP001055286">
    <property type="component" value="Unassembled WGS sequence"/>
</dbReference>
<comment type="caution">
    <text evidence="1">The sequence shown here is derived from an EMBL/GenBank/DDBJ whole genome shotgun (WGS) entry which is preliminary data.</text>
</comment>
<gene>
    <name evidence="1" type="ORF">MPEAHAMD_5659</name>
</gene>
<proteinExistence type="predicted"/>
<keyword evidence="2" id="KW-1185">Reference proteome</keyword>
<dbReference type="RefSeq" id="WP_165795778.1">
    <property type="nucleotide sequence ID" value="NZ_BPQJ01000040.1"/>
</dbReference>
<evidence type="ECO:0000313" key="2">
    <source>
        <dbReference type="Proteomes" id="UP001055286"/>
    </source>
</evidence>
<reference evidence="1" key="2">
    <citation type="submission" date="2021-08" db="EMBL/GenBank/DDBJ databases">
        <authorList>
            <person name="Tani A."/>
            <person name="Ola A."/>
            <person name="Ogura Y."/>
            <person name="Katsura K."/>
            <person name="Hayashi T."/>
        </authorList>
    </citation>
    <scope>NUCLEOTIDE SEQUENCE</scope>
    <source>
        <strain evidence="1">JCM 32048</strain>
    </source>
</reference>
<accession>A0AA37HH55</accession>
<name>A0AA37HH55_9HYPH</name>